<dbReference type="OrthoDB" id="9806179at2"/>
<evidence type="ECO:0000313" key="6">
    <source>
        <dbReference type="EMBL" id="SFJ26613.1"/>
    </source>
</evidence>
<evidence type="ECO:0000256" key="1">
    <source>
        <dbReference type="ARBA" id="ARBA00001974"/>
    </source>
</evidence>
<protein>
    <submittedName>
        <fullName evidence="6">Thioredoxin reductase</fullName>
    </submittedName>
</protein>
<evidence type="ECO:0000313" key="7">
    <source>
        <dbReference type="Proteomes" id="UP000183557"/>
    </source>
</evidence>
<sequence>MTYDCIIVGGGIAGLQAAIMLGRFQRKVMIIDGGEGRSSLCKQYNNILGFPEGVSGEELRTRGFAQARNFGAERLQTDVDYVHSGFNVGTKDGNTYNAKTILFATGIEERFPDIPGIKPCLGKSVYVCPDCDGYEIIGRKTVVVGNGDAGAGLAIALKYWNEEITFINHGAEPLSLEMQGKLRENRIFVQQVNVKELVHTDGFMEKIETEGGLLIDAEKVFLGFSGNRVRSELAVNIGAETNEKGHLLVHPRTRMTNVEGVWAAGDVVDHSQLVTTAMGDGSHAGVWIHKWLHG</sequence>
<dbReference type="Gene3D" id="3.50.50.60">
    <property type="entry name" value="FAD/NAD(P)-binding domain"/>
    <property type="match status" value="2"/>
</dbReference>
<dbReference type="PRINTS" id="PR00469">
    <property type="entry name" value="PNDRDTASEII"/>
</dbReference>
<evidence type="ECO:0000256" key="4">
    <source>
        <dbReference type="ARBA" id="ARBA00023002"/>
    </source>
</evidence>
<name>A0A1I3PYB0_HALDA</name>
<comment type="subunit">
    <text evidence="2">Homodimer.</text>
</comment>
<keyword evidence="4" id="KW-0560">Oxidoreductase</keyword>
<dbReference type="InterPro" id="IPR050097">
    <property type="entry name" value="Ferredoxin-NADP_redctase_2"/>
</dbReference>
<dbReference type="SUPFAM" id="SSF51905">
    <property type="entry name" value="FAD/NAD(P)-binding domain"/>
    <property type="match status" value="1"/>
</dbReference>
<dbReference type="GO" id="GO:0016491">
    <property type="term" value="F:oxidoreductase activity"/>
    <property type="evidence" value="ECO:0007669"/>
    <property type="project" value="UniProtKB-KW"/>
</dbReference>
<dbReference type="Pfam" id="PF07992">
    <property type="entry name" value="Pyr_redox_2"/>
    <property type="match status" value="1"/>
</dbReference>
<dbReference type="PRINTS" id="PR00368">
    <property type="entry name" value="FADPNR"/>
</dbReference>
<dbReference type="AlphaFoldDB" id="A0A1I3PYB0"/>
<dbReference type="EMBL" id="FOSB01000001">
    <property type="protein sequence ID" value="SFJ26613.1"/>
    <property type="molecule type" value="Genomic_DNA"/>
</dbReference>
<keyword evidence="7" id="KW-1185">Reference proteome</keyword>
<organism evidence="6 7">
    <name type="scientific">Halobacillus dabanensis</name>
    <dbReference type="NCBI Taxonomy" id="240302"/>
    <lineage>
        <taxon>Bacteria</taxon>
        <taxon>Bacillati</taxon>
        <taxon>Bacillota</taxon>
        <taxon>Bacilli</taxon>
        <taxon>Bacillales</taxon>
        <taxon>Bacillaceae</taxon>
        <taxon>Halobacillus</taxon>
    </lineage>
</organism>
<accession>A0A1I3PYB0</accession>
<dbReference type="PANTHER" id="PTHR48105">
    <property type="entry name" value="THIOREDOXIN REDUCTASE 1-RELATED-RELATED"/>
    <property type="match status" value="1"/>
</dbReference>
<dbReference type="InterPro" id="IPR036188">
    <property type="entry name" value="FAD/NAD-bd_sf"/>
</dbReference>
<gene>
    <name evidence="6" type="ORF">SAMN04487936_101480</name>
</gene>
<keyword evidence="3" id="KW-0285">Flavoprotein</keyword>
<dbReference type="Proteomes" id="UP000183557">
    <property type="component" value="Unassembled WGS sequence"/>
</dbReference>
<feature type="domain" description="FAD/NAD(P)-binding" evidence="5">
    <location>
        <begin position="3"/>
        <end position="281"/>
    </location>
</feature>
<evidence type="ECO:0000256" key="3">
    <source>
        <dbReference type="ARBA" id="ARBA00022630"/>
    </source>
</evidence>
<dbReference type="InterPro" id="IPR023753">
    <property type="entry name" value="FAD/NAD-binding_dom"/>
</dbReference>
<evidence type="ECO:0000256" key="2">
    <source>
        <dbReference type="ARBA" id="ARBA00011738"/>
    </source>
</evidence>
<evidence type="ECO:0000259" key="5">
    <source>
        <dbReference type="Pfam" id="PF07992"/>
    </source>
</evidence>
<proteinExistence type="predicted"/>
<dbReference type="RefSeq" id="WP_075034923.1">
    <property type="nucleotide sequence ID" value="NZ_FOSB01000001.1"/>
</dbReference>
<comment type="cofactor">
    <cofactor evidence="1">
        <name>FAD</name>
        <dbReference type="ChEBI" id="CHEBI:57692"/>
    </cofactor>
</comment>
<reference evidence="7" key="1">
    <citation type="submission" date="2016-10" db="EMBL/GenBank/DDBJ databases">
        <authorList>
            <person name="Varghese N."/>
            <person name="Submissions S."/>
        </authorList>
    </citation>
    <scope>NUCLEOTIDE SEQUENCE [LARGE SCALE GENOMIC DNA]</scope>
    <source>
        <strain evidence="7">CGMCC 1.3704</strain>
    </source>
</reference>